<accession>A0A6G4XBN6</accession>
<dbReference type="PANTHER" id="PTHR36848:SF2">
    <property type="entry name" value="SECRETED PROTEIN"/>
    <property type="match status" value="1"/>
</dbReference>
<dbReference type="Pfam" id="PF17132">
    <property type="entry name" value="Glyco_hydro_106"/>
    <property type="match status" value="1"/>
</dbReference>
<feature type="region of interest" description="Disordered" evidence="1">
    <location>
        <begin position="1"/>
        <end position="20"/>
    </location>
</feature>
<dbReference type="InterPro" id="IPR006311">
    <property type="entry name" value="TAT_signal"/>
</dbReference>
<dbReference type="PROSITE" id="PS51318">
    <property type="entry name" value="TAT"/>
    <property type="match status" value="1"/>
</dbReference>
<dbReference type="Proteomes" id="UP000481109">
    <property type="component" value="Unassembled WGS sequence"/>
</dbReference>
<evidence type="ECO:0000256" key="1">
    <source>
        <dbReference type="SAM" id="MobiDB-lite"/>
    </source>
</evidence>
<protein>
    <submittedName>
        <fullName evidence="2">DNA-binding protein</fullName>
    </submittedName>
</protein>
<dbReference type="SUPFAM" id="SSF49785">
    <property type="entry name" value="Galactose-binding domain-like"/>
    <property type="match status" value="1"/>
</dbReference>
<name>A0A6G4XBN6_9ACTN</name>
<dbReference type="GO" id="GO:0003677">
    <property type="term" value="F:DNA binding"/>
    <property type="evidence" value="ECO:0007669"/>
    <property type="project" value="UniProtKB-KW"/>
</dbReference>
<proteinExistence type="predicted"/>
<dbReference type="EMBL" id="JAAKZW010000004">
    <property type="protein sequence ID" value="NGO74572.1"/>
    <property type="molecule type" value="Genomic_DNA"/>
</dbReference>
<evidence type="ECO:0000313" key="2">
    <source>
        <dbReference type="EMBL" id="NGO74572.1"/>
    </source>
</evidence>
<sequence length="1151" mass="123015">MPQHPQPAQPFEQAPDGDAPAVSRRSFVALSALTAAAVTAGVPGAALADVPAAGVLGLDAASGARGFDPAGFVDPRRDSRPAVYWYWNGPVTHELVERQMADLRDKGMYEVVVFPYDNADMQPAFFTEGWFGVVGHVIETAARTGMKVWLFNDNHFPSGRAGYFITKGGTVGSRTYKPRPELALKGLWRSTAVVEGPAKVSLAQTTGVGVDKGQLVADAAVLAGPAVLRDGAQWGDVTVTGTIKADLAAGGMLVRASADGREGLLVEFDQSGVVTLSRVAGGKVTQLARSTRTDGFNKTKFHALTATLRGPVCSVTLDGKDKGTVTDETLTRGGVGVHARDGQRALWEDLTVTDGSGTLYSQTFDTPAAAGDFVNRAVPDGVPRAMAATARPVGSADADDLIELTAQADGGSWQAPAGRWQIDLFGGVDLVDDSSGYVRGYTDLLDDEPVELFLDIVPGEYHRRFGRHFGSVVKGFWDDEPFIASAGPHPFKRRPWSPALAAALAETGAEPGAAYASAFDDLGDRGRVLRGRYWRAVSNRFSRYFEKQAEQYAKWGVRLVTNPLYDEVGMSKRILSTGDLHKVNQWAQVPGGDCITAEYELDTPTMDPRNPASVAHQTGRPRVLMEAFGNMGWQIAPDFMRALLGAFAARGINLTVLHALWTDEQRVFFAPPFGPRNPWWWAMPPVSAWIGRVMELARGTSEARTAILQPQRAAEQFAGTDRQDEVDDGLPAAAFALERAQVDFDLVHEGALSGDEELLAQAEAVNGTLHVGEASYQLVVLPTTPVLDTATVRALARFVRSGGTVVAVGELPKLAADGDDAALVAELAKLLPQDGVRRLGKGRAVHIATVDGLREVAHEEGVAAAVLEPSADAVRVLRTTRGTDTAFLFNNESGAAVRTLATLPADGRPELWDPATGKARPAPVQGPSTRGAVRVPLTLAPYETLAVVVRRNTAPTPHLTEADGLPVTAVTRERRTLRVSALADAAGTFRLTGRDGGRTYRGTAKVEDPLTPLTLDGDWTVTLAKEGAEPVTRPPASWVDLDPLFSGSATYTKDITLDAAFLDGRRILLDLGTVREVAQVTLNGKEFGPAVWAPYVLDVTEGLRPGVNRFAVRVSNTLSNERKKPLPSGLLGPVTLRPRRPLTVELKPSSA</sequence>
<dbReference type="AlphaFoldDB" id="A0A6G4XBN6"/>
<reference evidence="2 3" key="1">
    <citation type="submission" date="2020-02" db="EMBL/GenBank/DDBJ databases">
        <title>Whole-genome analyses of novel actinobacteria.</title>
        <authorList>
            <person name="Sahin N."/>
            <person name="Tokatli A."/>
        </authorList>
    </citation>
    <scope>NUCLEOTIDE SEQUENCE [LARGE SCALE GENOMIC DNA]</scope>
    <source>
        <strain evidence="2 3">YC504</strain>
    </source>
</reference>
<dbReference type="InterPro" id="IPR029062">
    <property type="entry name" value="Class_I_gatase-like"/>
</dbReference>
<dbReference type="CDD" id="cd03143">
    <property type="entry name" value="A4_beta-galactosidase_middle_domain"/>
    <property type="match status" value="1"/>
</dbReference>
<dbReference type="InterPro" id="IPR008979">
    <property type="entry name" value="Galactose-bd-like_sf"/>
</dbReference>
<dbReference type="NCBIfam" id="NF045579">
    <property type="entry name" value="rhamnoside_JR"/>
    <property type="match status" value="1"/>
</dbReference>
<dbReference type="Gene3D" id="2.60.120.260">
    <property type="entry name" value="Galactose-binding domain-like"/>
    <property type="match status" value="1"/>
</dbReference>
<keyword evidence="3" id="KW-1185">Reference proteome</keyword>
<dbReference type="Gene3D" id="3.40.50.880">
    <property type="match status" value="1"/>
</dbReference>
<organism evidence="2 3">
    <name type="scientific">Streptomyces mesophilus</name>
    <dbReference type="NCBI Taxonomy" id="1775132"/>
    <lineage>
        <taxon>Bacteria</taxon>
        <taxon>Bacillati</taxon>
        <taxon>Actinomycetota</taxon>
        <taxon>Actinomycetes</taxon>
        <taxon>Kitasatosporales</taxon>
        <taxon>Streptomycetaceae</taxon>
        <taxon>Streptomyces</taxon>
    </lineage>
</organism>
<comment type="caution">
    <text evidence="2">The sequence shown here is derived from an EMBL/GenBank/DDBJ whole genome shotgun (WGS) entry which is preliminary data.</text>
</comment>
<keyword evidence="2" id="KW-0238">DNA-binding</keyword>
<dbReference type="InterPro" id="IPR053161">
    <property type="entry name" value="Ulvan_degrading_GH"/>
</dbReference>
<dbReference type="RefSeq" id="WP_165330089.1">
    <property type="nucleotide sequence ID" value="NZ_JAAKZW010000004.1"/>
</dbReference>
<evidence type="ECO:0000313" key="3">
    <source>
        <dbReference type="Proteomes" id="UP000481109"/>
    </source>
</evidence>
<dbReference type="Gene3D" id="2.60.120.560">
    <property type="entry name" value="Exo-inulinase, domain 1"/>
    <property type="match status" value="1"/>
</dbReference>
<gene>
    <name evidence="2" type="ORF">G6045_02565</name>
</gene>
<dbReference type="PANTHER" id="PTHR36848">
    <property type="entry name" value="DNA-BINDING PROTEIN (PUTATIVE SECRETED PROTEIN)-RELATED"/>
    <property type="match status" value="1"/>
</dbReference>
<feature type="region of interest" description="Disordered" evidence="1">
    <location>
        <begin position="908"/>
        <end position="930"/>
    </location>
</feature>